<comment type="caution">
    <text evidence="6">The sequence shown here is derived from an EMBL/GenBank/DDBJ whole genome shotgun (WGS) entry which is preliminary data.</text>
</comment>
<evidence type="ECO:0000313" key="7">
    <source>
        <dbReference type="Proteomes" id="UP000242188"/>
    </source>
</evidence>
<dbReference type="SUPFAM" id="SSF49842">
    <property type="entry name" value="TNF-like"/>
    <property type="match status" value="1"/>
</dbReference>
<evidence type="ECO:0000256" key="4">
    <source>
        <dbReference type="SAM" id="SignalP"/>
    </source>
</evidence>
<dbReference type="InterPro" id="IPR001073">
    <property type="entry name" value="C1q_dom"/>
</dbReference>
<evidence type="ECO:0000256" key="3">
    <source>
        <dbReference type="ARBA" id="ARBA00022729"/>
    </source>
</evidence>
<dbReference type="PROSITE" id="PS50871">
    <property type="entry name" value="C1Q"/>
    <property type="match status" value="1"/>
</dbReference>
<name>A0A210Q8V7_MIZYE</name>
<dbReference type="PANTHER" id="PTHR22923">
    <property type="entry name" value="CEREBELLIN-RELATED"/>
    <property type="match status" value="1"/>
</dbReference>
<sequence length="178" mass="19068">MSPIIAFLSVVLAACFVNGAPTGNTIVAFSAGLTHTMPLTSGETIRYNKVFTNIGGGYDVTTGNFKAPKGGVYAFTIHGYDANTDKAMWIELKKNTELLVSISGYNSHSSAGNSVIVYLSAGETVYVQARPNQSFSLFGKIDQVYATFSGYMIGEMDRSQSDSGNIFQQFPNFPAAGR</sequence>
<gene>
    <name evidence="6" type="ORF">KP79_PYT24725</name>
</gene>
<dbReference type="STRING" id="6573.A0A210Q8V7"/>
<dbReference type="PANTHER" id="PTHR22923:SF102">
    <property type="entry name" value="CEREBELLIN 13-RELATED"/>
    <property type="match status" value="1"/>
</dbReference>
<keyword evidence="3 4" id="KW-0732">Signal</keyword>
<dbReference type="GO" id="GO:0005576">
    <property type="term" value="C:extracellular region"/>
    <property type="evidence" value="ECO:0007669"/>
    <property type="project" value="UniProtKB-SubCell"/>
</dbReference>
<dbReference type="Pfam" id="PF00386">
    <property type="entry name" value="C1q"/>
    <property type="match status" value="1"/>
</dbReference>
<feature type="domain" description="C1q" evidence="5">
    <location>
        <begin position="22"/>
        <end position="159"/>
    </location>
</feature>
<dbReference type="SMART" id="SM00110">
    <property type="entry name" value="C1Q"/>
    <property type="match status" value="1"/>
</dbReference>
<dbReference type="OrthoDB" id="6154955at2759"/>
<dbReference type="AlphaFoldDB" id="A0A210Q8V7"/>
<dbReference type="PRINTS" id="PR00007">
    <property type="entry name" value="COMPLEMNTC1Q"/>
</dbReference>
<evidence type="ECO:0000259" key="5">
    <source>
        <dbReference type="PROSITE" id="PS50871"/>
    </source>
</evidence>
<evidence type="ECO:0000256" key="2">
    <source>
        <dbReference type="ARBA" id="ARBA00022525"/>
    </source>
</evidence>
<keyword evidence="2" id="KW-0964">Secreted</keyword>
<comment type="subcellular location">
    <subcellularLocation>
        <location evidence="1">Secreted</location>
    </subcellularLocation>
</comment>
<dbReference type="InterPro" id="IPR050822">
    <property type="entry name" value="Cerebellin_Synaptic_Org"/>
</dbReference>
<protein>
    <submittedName>
        <fullName evidence="6">Complement C1q-like protein 4</fullName>
    </submittedName>
</protein>
<dbReference type="InterPro" id="IPR008983">
    <property type="entry name" value="Tumour_necrosis_fac-like_dom"/>
</dbReference>
<dbReference type="Proteomes" id="UP000242188">
    <property type="component" value="Unassembled WGS sequence"/>
</dbReference>
<dbReference type="EMBL" id="NEDP02004560">
    <property type="protein sequence ID" value="OWF45156.1"/>
    <property type="molecule type" value="Genomic_DNA"/>
</dbReference>
<keyword evidence="7" id="KW-1185">Reference proteome</keyword>
<reference evidence="6 7" key="1">
    <citation type="journal article" date="2017" name="Nat. Ecol. Evol.">
        <title>Scallop genome provides insights into evolution of bilaterian karyotype and development.</title>
        <authorList>
            <person name="Wang S."/>
            <person name="Zhang J."/>
            <person name="Jiao W."/>
            <person name="Li J."/>
            <person name="Xun X."/>
            <person name="Sun Y."/>
            <person name="Guo X."/>
            <person name="Huan P."/>
            <person name="Dong B."/>
            <person name="Zhang L."/>
            <person name="Hu X."/>
            <person name="Sun X."/>
            <person name="Wang J."/>
            <person name="Zhao C."/>
            <person name="Wang Y."/>
            <person name="Wang D."/>
            <person name="Huang X."/>
            <person name="Wang R."/>
            <person name="Lv J."/>
            <person name="Li Y."/>
            <person name="Zhang Z."/>
            <person name="Liu B."/>
            <person name="Lu W."/>
            <person name="Hui Y."/>
            <person name="Liang J."/>
            <person name="Zhou Z."/>
            <person name="Hou R."/>
            <person name="Li X."/>
            <person name="Liu Y."/>
            <person name="Li H."/>
            <person name="Ning X."/>
            <person name="Lin Y."/>
            <person name="Zhao L."/>
            <person name="Xing Q."/>
            <person name="Dou J."/>
            <person name="Li Y."/>
            <person name="Mao J."/>
            <person name="Guo H."/>
            <person name="Dou H."/>
            <person name="Li T."/>
            <person name="Mu C."/>
            <person name="Jiang W."/>
            <person name="Fu Q."/>
            <person name="Fu X."/>
            <person name="Miao Y."/>
            <person name="Liu J."/>
            <person name="Yu Q."/>
            <person name="Li R."/>
            <person name="Liao H."/>
            <person name="Li X."/>
            <person name="Kong Y."/>
            <person name="Jiang Z."/>
            <person name="Chourrout D."/>
            <person name="Li R."/>
            <person name="Bao Z."/>
        </authorList>
    </citation>
    <scope>NUCLEOTIDE SEQUENCE [LARGE SCALE GENOMIC DNA]</scope>
    <source>
        <strain evidence="6 7">PY_sf001</strain>
    </source>
</reference>
<proteinExistence type="predicted"/>
<accession>A0A210Q8V7</accession>
<feature type="chain" id="PRO_5012894255" evidence="4">
    <location>
        <begin position="20"/>
        <end position="178"/>
    </location>
</feature>
<evidence type="ECO:0000256" key="1">
    <source>
        <dbReference type="ARBA" id="ARBA00004613"/>
    </source>
</evidence>
<dbReference type="Gene3D" id="2.60.120.40">
    <property type="match status" value="1"/>
</dbReference>
<evidence type="ECO:0000313" key="6">
    <source>
        <dbReference type="EMBL" id="OWF45156.1"/>
    </source>
</evidence>
<organism evidence="6 7">
    <name type="scientific">Mizuhopecten yessoensis</name>
    <name type="common">Japanese scallop</name>
    <name type="synonym">Patinopecten yessoensis</name>
    <dbReference type="NCBI Taxonomy" id="6573"/>
    <lineage>
        <taxon>Eukaryota</taxon>
        <taxon>Metazoa</taxon>
        <taxon>Spiralia</taxon>
        <taxon>Lophotrochozoa</taxon>
        <taxon>Mollusca</taxon>
        <taxon>Bivalvia</taxon>
        <taxon>Autobranchia</taxon>
        <taxon>Pteriomorphia</taxon>
        <taxon>Pectinida</taxon>
        <taxon>Pectinoidea</taxon>
        <taxon>Pectinidae</taxon>
        <taxon>Mizuhopecten</taxon>
    </lineage>
</organism>
<feature type="signal peptide" evidence="4">
    <location>
        <begin position="1"/>
        <end position="19"/>
    </location>
</feature>